<comment type="function">
    <text evidence="1 6">Removes the N-terminal methionine from nascent proteins. The N-terminal methionine is often cleaved when the second residue in the primary sequence is small and uncharged (Met-Ala-, Cys, Gly, Pro, Ser, Thr, or Val). Requires deformylation of the N(alpha)-formylated initiator methionine before it can be hydrolyzed.</text>
</comment>
<dbReference type="Gene3D" id="3.90.230.10">
    <property type="entry name" value="Creatinase/methionine aminopeptidase superfamily"/>
    <property type="match status" value="1"/>
</dbReference>
<evidence type="ECO:0000313" key="10">
    <source>
        <dbReference type="Proteomes" id="UP000185934"/>
    </source>
</evidence>
<feature type="binding site" evidence="6">
    <location>
        <position position="106"/>
    </location>
    <ligand>
        <name>a divalent metal cation</name>
        <dbReference type="ChEBI" id="CHEBI:60240"/>
        <label>2</label>
        <note>catalytic</note>
    </ligand>
</feature>
<evidence type="ECO:0000259" key="8">
    <source>
        <dbReference type="Pfam" id="PF00557"/>
    </source>
</evidence>
<feature type="domain" description="Peptidase M24" evidence="8">
    <location>
        <begin position="13"/>
        <end position="240"/>
    </location>
</feature>
<feature type="binding site" evidence="6">
    <location>
        <position position="78"/>
    </location>
    <ligand>
        <name>substrate</name>
    </ligand>
</feature>
<comment type="cofactor">
    <cofactor evidence="6">
        <name>Co(2+)</name>
        <dbReference type="ChEBI" id="CHEBI:48828"/>
    </cofactor>
    <cofactor evidence="6">
        <name>Zn(2+)</name>
        <dbReference type="ChEBI" id="CHEBI:29105"/>
    </cofactor>
    <cofactor evidence="6">
        <name>Mn(2+)</name>
        <dbReference type="ChEBI" id="CHEBI:29035"/>
    </cofactor>
    <cofactor evidence="6">
        <name>Fe(2+)</name>
        <dbReference type="ChEBI" id="CHEBI:29033"/>
    </cofactor>
    <text evidence="6">Binds 2 divalent metal cations per subunit. Has a high-affinity and a low affinity metal-binding site. The true nature of the physiological cofactor is under debate. The enzyme is active with cobalt, zinc, manganese or divalent iron ions. Most likely, methionine aminopeptidases function as mononuclear Fe(2+)-metalloproteases under physiological conditions, and the catalytically relevant metal-binding site has been assigned to the histidine-containing high-affinity site.</text>
</comment>
<proteinExistence type="inferred from homology"/>
<evidence type="ECO:0000256" key="4">
    <source>
        <dbReference type="ARBA" id="ARBA00022723"/>
    </source>
</evidence>
<dbReference type="KEGG" id="dfo:Dform_00214"/>
<keyword evidence="10" id="KW-1185">Reference proteome</keyword>
<dbReference type="Pfam" id="PF00557">
    <property type="entry name" value="Peptidase_M24"/>
    <property type="match status" value="1"/>
</dbReference>
<keyword evidence="3 6" id="KW-0645">Protease</keyword>
<dbReference type="InterPro" id="IPR002467">
    <property type="entry name" value="Pept_M24A_MAP1"/>
</dbReference>
<dbReference type="EC" id="3.4.11.18" evidence="6 7"/>
<dbReference type="CDD" id="cd01086">
    <property type="entry name" value="MetAP1"/>
    <property type="match status" value="1"/>
</dbReference>
<dbReference type="Proteomes" id="UP000185934">
    <property type="component" value="Chromosome"/>
</dbReference>
<keyword evidence="4 6" id="KW-0479">Metal-binding</keyword>
<gene>
    <name evidence="6 9" type="primary">map</name>
    <name evidence="9" type="ORF">Dform_00214</name>
</gene>
<evidence type="ECO:0000256" key="1">
    <source>
        <dbReference type="ARBA" id="ARBA00002521"/>
    </source>
</evidence>
<comment type="subunit">
    <text evidence="6">Monomer.</text>
</comment>
<dbReference type="PANTHER" id="PTHR43330:SF27">
    <property type="entry name" value="METHIONINE AMINOPEPTIDASE"/>
    <property type="match status" value="1"/>
</dbReference>
<feature type="binding site" evidence="6">
    <location>
        <position position="233"/>
    </location>
    <ligand>
        <name>a divalent metal cation</name>
        <dbReference type="ChEBI" id="CHEBI:60240"/>
        <label>1</label>
    </ligand>
</feature>
<dbReference type="GO" id="GO:0070006">
    <property type="term" value="F:metalloaminopeptidase activity"/>
    <property type="evidence" value="ECO:0007669"/>
    <property type="project" value="UniProtKB-UniRule"/>
</dbReference>
<evidence type="ECO:0000256" key="7">
    <source>
        <dbReference type="RuleBase" id="RU003653"/>
    </source>
</evidence>
<dbReference type="STRING" id="1839801.Dform_00214"/>
<dbReference type="SUPFAM" id="SSF55920">
    <property type="entry name" value="Creatinase/aminopeptidase"/>
    <property type="match status" value="1"/>
</dbReference>
<keyword evidence="2 6" id="KW-0031">Aminopeptidase</keyword>
<dbReference type="InterPro" id="IPR000994">
    <property type="entry name" value="Pept_M24"/>
</dbReference>
<feature type="binding site" evidence="6">
    <location>
        <position position="202"/>
    </location>
    <ligand>
        <name>a divalent metal cation</name>
        <dbReference type="ChEBI" id="CHEBI:60240"/>
        <label>2</label>
        <note>catalytic</note>
    </ligand>
</feature>
<feature type="binding site" evidence="6">
    <location>
        <position position="233"/>
    </location>
    <ligand>
        <name>a divalent metal cation</name>
        <dbReference type="ChEBI" id="CHEBI:60240"/>
        <label>2</label>
        <note>catalytic</note>
    </ligand>
</feature>
<dbReference type="RefSeq" id="WP_076003378.1">
    <property type="nucleotide sequence ID" value="NZ_CP018258.1"/>
</dbReference>
<dbReference type="InterPro" id="IPR001714">
    <property type="entry name" value="Pept_M24_MAP"/>
</dbReference>
<sequence length="250" mass="26442">MGIILKSEREIALMRRAGGILGTVLQELKLKLRPGMKTAELDNLAETMLRKMGAVPSFKGYRGFPASVCVSINEEIVHGIPGERILKEGDIVSLDLGDIVEGFQADSALTAGVGVISREAAELIAATEGALAAGITAARPGNRLGDIGSAVQNYAESRGYSVVREYAGHGIGQSMHEDPSVPNYGRPGSGMALRRGMTLALEPMLNTGTWRTKVGADAWTVSTADDKLSAHFEHTIAITDGEAEVLTLAR</sequence>
<dbReference type="InterPro" id="IPR036005">
    <property type="entry name" value="Creatinase/aminopeptidase-like"/>
</dbReference>
<reference evidence="10" key="1">
    <citation type="submission" date="2016-11" db="EMBL/GenBank/DDBJ databases">
        <title>Dehalogenimonas formicexedens sp. nov., a chlorinated alkane respiring bacterium isolated from contaminated groundwater.</title>
        <authorList>
            <person name="Key T.A."/>
            <person name="Bowman K.S."/>
            <person name="Lee I."/>
            <person name="Chun J."/>
            <person name="Albuquerque L."/>
            <person name="da Costa M.S."/>
            <person name="Rainey F.A."/>
            <person name="Moe W.M."/>
        </authorList>
    </citation>
    <scope>NUCLEOTIDE SEQUENCE [LARGE SCALE GENOMIC DNA]</scope>
    <source>
        <strain evidence="10">NSZ-14</strain>
    </source>
</reference>
<feature type="binding site" evidence="6">
    <location>
        <position position="95"/>
    </location>
    <ligand>
        <name>a divalent metal cation</name>
        <dbReference type="ChEBI" id="CHEBI:60240"/>
        <label>1</label>
    </ligand>
</feature>
<organism evidence="9 10">
    <name type="scientific">Dehalogenimonas formicexedens</name>
    <dbReference type="NCBI Taxonomy" id="1839801"/>
    <lineage>
        <taxon>Bacteria</taxon>
        <taxon>Bacillati</taxon>
        <taxon>Chloroflexota</taxon>
        <taxon>Dehalococcoidia</taxon>
        <taxon>Dehalococcoidales</taxon>
        <taxon>Dehalococcoidaceae</taxon>
        <taxon>Dehalogenimonas</taxon>
    </lineage>
</organism>
<comment type="similarity">
    <text evidence="6">Belongs to the peptidase M24A family. Methionine aminopeptidase type 1 subfamily.</text>
</comment>
<feature type="binding site" evidence="6">
    <location>
        <position position="176"/>
    </location>
    <ligand>
        <name>substrate</name>
    </ligand>
</feature>
<dbReference type="GO" id="GO:0005829">
    <property type="term" value="C:cytosol"/>
    <property type="evidence" value="ECO:0007669"/>
    <property type="project" value="TreeGrafter"/>
</dbReference>
<evidence type="ECO:0000256" key="5">
    <source>
        <dbReference type="ARBA" id="ARBA00022801"/>
    </source>
</evidence>
<dbReference type="GO" id="GO:0046872">
    <property type="term" value="F:metal ion binding"/>
    <property type="evidence" value="ECO:0007669"/>
    <property type="project" value="UniProtKB-UniRule"/>
</dbReference>
<evidence type="ECO:0000256" key="2">
    <source>
        <dbReference type="ARBA" id="ARBA00022438"/>
    </source>
</evidence>
<dbReference type="PROSITE" id="PS00680">
    <property type="entry name" value="MAP_1"/>
    <property type="match status" value="1"/>
</dbReference>
<evidence type="ECO:0000256" key="6">
    <source>
        <dbReference type="HAMAP-Rule" id="MF_01974"/>
    </source>
</evidence>
<dbReference type="PANTHER" id="PTHR43330">
    <property type="entry name" value="METHIONINE AMINOPEPTIDASE"/>
    <property type="match status" value="1"/>
</dbReference>
<dbReference type="OrthoDB" id="9802055at2"/>
<feature type="binding site" evidence="6">
    <location>
        <position position="106"/>
    </location>
    <ligand>
        <name>a divalent metal cation</name>
        <dbReference type="ChEBI" id="CHEBI:60240"/>
        <label>1</label>
    </ligand>
</feature>
<keyword evidence="5 6" id="KW-0378">Hydrolase</keyword>
<dbReference type="EMBL" id="CP018258">
    <property type="protein sequence ID" value="APV43577.1"/>
    <property type="molecule type" value="Genomic_DNA"/>
</dbReference>
<dbReference type="AlphaFoldDB" id="A0A1P8F510"/>
<evidence type="ECO:0000313" key="9">
    <source>
        <dbReference type="EMBL" id="APV43577.1"/>
    </source>
</evidence>
<dbReference type="GO" id="GO:0006508">
    <property type="term" value="P:proteolysis"/>
    <property type="evidence" value="ECO:0007669"/>
    <property type="project" value="UniProtKB-KW"/>
</dbReference>
<dbReference type="PRINTS" id="PR00599">
    <property type="entry name" value="MAPEPTIDASE"/>
</dbReference>
<evidence type="ECO:0000256" key="3">
    <source>
        <dbReference type="ARBA" id="ARBA00022670"/>
    </source>
</evidence>
<accession>A0A1P8F510</accession>
<dbReference type="GO" id="GO:0004239">
    <property type="term" value="F:initiator methionyl aminopeptidase activity"/>
    <property type="evidence" value="ECO:0007669"/>
    <property type="project" value="UniProtKB-UniRule"/>
</dbReference>
<name>A0A1P8F510_9CHLR</name>
<dbReference type="HAMAP" id="MF_01974">
    <property type="entry name" value="MetAP_1"/>
    <property type="match status" value="1"/>
</dbReference>
<feature type="binding site" evidence="6">
    <location>
        <position position="169"/>
    </location>
    <ligand>
        <name>a divalent metal cation</name>
        <dbReference type="ChEBI" id="CHEBI:60240"/>
        <label>2</label>
        <note>catalytic</note>
    </ligand>
</feature>
<dbReference type="NCBIfam" id="TIGR00500">
    <property type="entry name" value="met_pdase_I"/>
    <property type="match status" value="1"/>
</dbReference>
<comment type="catalytic activity">
    <reaction evidence="6 7">
        <text>Release of N-terminal amino acids, preferentially methionine, from peptides and arylamides.</text>
        <dbReference type="EC" id="3.4.11.18"/>
    </reaction>
</comment>
<protein>
    <recommendedName>
        <fullName evidence="6 7">Methionine aminopeptidase</fullName>
        <shortName evidence="6">MAP</shortName>
        <shortName evidence="6">MetAP</shortName>
        <ecNumber evidence="6 7">3.4.11.18</ecNumber>
    </recommendedName>
    <alternativeName>
        <fullName evidence="6">Peptidase M</fullName>
    </alternativeName>
</protein>